<dbReference type="InterPro" id="IPR033116">
    <property type="entry name" value="TRYPSIN_SER"/>
</dbReference>
<comment type="similarity">
    <text evidence="2">Belongs to the peptidase S1 family. CLIP subfamily.</text>
</comment>
<dbReference type="Gene3D" id="2.40.10.10">
    <property type="entry name" value="Trypsin-like serine proteases"/>
    <property type="match status" value="1"/>
</dbReference>
<dbReference type="Pfam" id="PF00089">
    <property type="entry name" value="Trypsin"/>
    <property type="match status" value="1"/>
</dbReference>
<evidence type="ECO:0000256" key="4">
    <source>
        <dbReference type="SAM" id="SignalP"/>
    </source>
</evidence>
<evidence type="ECO:0000313" key="6">
    <source>
        <dbReference type="EMBL" id="GFU43656.1"/>
    </source>
</evidence>
<dbReference type="SMART" id="SM00020">
    <property type="entry name" value="Tryp_SPc"/>
    <property type="match status" value="1"/>
</dbReference>
<keyword evidence="3" id="KW-0378">Hydrolase</keyword>
<dbReference type="PANTHER" id="PTHR24256">
    <property type="entry name" value="TRYPTASE-RELATED"/>
    <property type="match status" value="1"/>
</dbReference>
<accession>A0A8X6QUE0</accession>
<dbReference type="CDD" id="cd00190">
    <property type="entry name" value="Tryp_SPc"/>
    <property type="match status" value="1"/>
</dbReference>
<dbReference type="InterPro" id="IPR043504">
    <property type="entry name" value="Peptidase_S1_PA_chymotrypsin"/>
</dbReference>
<dbReference type="PRINTS" id="PR00722">
    <property type="entry name" value="CHYMOTRYPSIN"/>
</dbReference>
<dbReference type="EMBL" id="BMAW01036354">
    <property type="protein sequence ID" value="GFU43656.1"/>
    <property type="molecule type" value="Genomic_DNA"/>
</dbReference>
<dbReference type="FunFam" id="2.40.10.10:FF:000068">
    <property type="entry name" value="transmembrane protease serine 2"/>
    <property type="match status" value="1"/>
</dbReference>
<dbReference type="PROSITE" id="PS00135">
    <property type="entry name" value="TRYPSIN_SER"/>
    <property type="match status" value="1"/>
</dbReference>
<sequence>MVFIGTAVLLFAAVTSADILEFGELSLREDSNEINEETERVVGGREAEQGQFPWTVALFNEDQFICTASIISPTAILTAAHCVVFNGRLQRVSDFNGIIGDVDRSSSNVKQIIFKKITPHPYYDQLENDLAILETYEPIVFSDKIQPICIANKRIGRLTSKPVLAMGWGQTSRTDASNPDILHYVKQKVTSNLRCSILYLGRKVPDSTLCASGLLSGVCNGDSGGPLVYKRGNQNIQVGIASYVNALVGCGSVLGPAGFTRVSSFSDFIMSTATGEVCVA</sequence>
<evidence type="ECO:0000256" key="3">
    <source>
        <dbReference type="RuleBase" id="RU363034"/>
    </source>
</evidence>
<keyword evidence="1" id="KW-1015">Disulfide bond</keyword>
<proteinExistence type="inferred from homology"/>
<dbReference type="InterPro" id="IPR009003">
    <property type="entry name" value="Peptidase_S1_PA"/>
</dbReference>
<protein>
    <submittedName>
        <fullName evidence="6">Suppressor of tumorigenicity 14 protein</fullName>
    </submittedName>
</protein>
<organism evidence="6 7">
    <name type="scientific">Nephila pilipes</name>
    <name type="common">Giant wood spider</name>
    <name type="synonym">Nephila maculata</name>
    <dbReference type="NCBI Taxonomy" id="299642"/>
    <lineage>
        <taxon>Eukaryota</taxon>
        <taxon>Metazoa</taxon>
        <taxon>Ecdysozoa</taxon>
        <taxon>Arthropoda</taxon>
        <taxon>Chelicerata</taxon>
        <taxon>Arachnida</taxon>
        <taxon>Araneae</taxon>
        <taxon>Araneomorphae</taxon>
        <taxon>Entelegynae</taxon>
        <taxon>Araneoidea</taxon>
        <taxon>Nephilidae</taxon>
        <taxon>Nephila</taxon>
    </lineage>
</organism>
<dbReference type="InterPro" id="IPR001314">
    <property type="entry name" value="Peptidase_S1A"/>
</dbReference>
<evidence type="ECO:0000256" key="1">
    <source>
        <dbReference type="ARBA" id="ARBA00023157"/>
    </source>
</evidence>
<keyword evidence="4" id="KW-0732">Signal</keyword>
<dbReference type="PROSITE" id="PS00134">
    <property type="entry name" value="TRYPSIN_HIS"/>
    <property type="match status" value="1"/>
</dbReference>
<dbReference type="AlphaFoldDB" id="A0A8X6QUE0"/>
<dbReference type="InterPro" id="IPR018114">
    <property type="entry name" value="TRYPSIN_HIS"/>
</dbReference>
<dbReference type="InterPro" id="IPR051487">
    <property type="entry name" value="Ser/Thr_Proteases_Immune/Dev"/>
</dbReference>
<feature type="domain" description="Peptidase S1" evidence="5">
    <location>
        <begin position="41"/>
        <end position="274"/>
    </location>
</feature>
<comment type="caution">
    <text evidence="6">The sequence shown here is derived from an EMBL/GenBank/DDBJ whole genome shotgun (WGS) entry which is preliminary data.</text>
</comment>
<gene>
    <name evidence="6" type="primary">ST14</name>
    <name evidence="6" type="ORF">NPIL_534601</name>
</gene>
<reference evidence="6" key="1">
    <citation type="submission" date="2020-08" db="EMBL/GenBank/DDBJ databases">
        <title>Multicomponent nature underlies the extraordinary mechanical properties of spider dragline silk.</title>
        <authorList>
            <person name="Kono N."/>
            <person name="Nakamura H."/>
            <person name="Mori M."/>
            <person name="Yoshida Y."/>
            <person name="Ohtoshi R."/>
            <person name="Malay A.D."/>
            <person name="Moran D.A.P."/>
            <person name="Tomita M."/>
            <person name="Numata K."/>
            <person name="Arakawa K."/>
        </authorList>
    </citation>
    <scope>NUCLEOTIDE SEQUENCE</scope>
</reference>
<evidence type="ECO:0000313" key="7">
    <source>
        <dbReference type="Proteomes" id="UP000887013"/>
    </source>
</evidence>
<keyword evidence="3" id="KW-0720">Serine protease</keyword>
<dbReference type="InterPro" id="IPR001254">
    <property type="entry name" value="Trypsin_dom"/>
</dbReference>
<dbReference type="OrthoDB" id="6424418at2759"/>
<dbReference type="GO" id="GO:0006508">
    <property type="term" value="P:proteolysis"/>
    <property type="evidence" value="ECO:0007669"/>
    <property type="project" value="UniProtKB-KW"/>
</dbReference>
<keyword evidence="3" id="KW-0645">Protease</keyword>
<feature type="signal peptide" evidence="4">
    <location>
        <begin position="1"/>
        <end position="17"/>
    </location>
</feature>
<dbReference type="GO" id="GO:0004252">
    <property type="term" value="F:serine-type endopeptidase activity"/>
    <property type="evidence" value="ECO:0007669"/>
    <property type="project" value="InterPro"/>
</dbReference>
<keyword evidence="7" id="KW-1185">Reference proteome</keyword>
<dbReference type="SUPFAM" id="SSF50494">
    <property type="entry name" value="Trypsin-like serine proteases"/>
    <property type="match status" value="1"/>
</dbReference>
<name>A0A8X6QUE0_NEPPI</name>
<evidence type="ECO:0000259" key="5">
    <source>
        <dbReference type="PROSITE" id="PS50240"/>
    </source>
</evidence>
<dbReference type="Proteomes" id="UP000887013">
    <property type="component" value="Unassembled WGS sequence"/>
</dbReference>
<feature type="chain" id="PRO_5036475323" evidence="4">
    <location>
        <begin position="18"/>
        <end position="280"/>
    </location>
</feature>
<evidence type="ECO:0000256" key="2">
    <source>
        <dbReference type="ARBA" id="ARBA00024195"/>
    </source>
</evidence>
<dbReference type="PROSITE" id="PS50240">
    <property type="entry name" value="TRYPSIN_DOM"/>
    <property type="match status" value="1"/>
</dbReference>